<dbReference type="Pfam" id="PF14332">
    <property type="entry name" value="DUF4388"/>
    <property type="match status" value="1"/>
</dbReference>
<gene>
    <name evidence="2" type="ORF">A2161_05275</name>
</gene>
<dbReference type="PANTHER" id="PTHR36304:SF4">
    <property type="entry name" value="DUF4388 DOMAIN-CONTAINING PROTEIN"/>
    <property type="match status" value="1"/>
</dbReference>
<dbReference type="PANTHER" id="PTHR36304">
    <property type="entry name" value="DOMAIN GTPASE-ACTIVATING PROTEIN, PUTATIVE-RELATED-RELATED"/>
    <property type="match status" value="1"/>
</dbReference>
<dbReference type="SUPFAM" id="SSF160246">
    <property type="entry name" value="EspE N-terminal domain-like"/>
    <property type="match status" value="1"/>
</dbReference>
<evidence type="ECO:0000259" key="1">
    <source>
        <dbReference type="Pfam" id="PF14332"/>
    </source>
</evidence>
<accession>A0A1F7RKZ2</accession>
<feature type="domain" description="PatA-like N-terminal" evidence="1">
    <location>
        <begin position="8"/>
        <end position="158"/>
    </location>
</feature>
<evidence type="ECO:0000313" key="3">
    <source>
        <dbReference type="Proteomes" id="UP000179266"/>
    </source>
</evidence>
<sequence>MSNYTINGSIQNINLPGIFLIIYLHQLTGSLILTNHRHEKTIYFSEGNAAFASSNVEGDRLGETLLRIGKITQQQYDDSVRILKETGKRQGTILMQLKYITLPELIKGVRFQLKAIIYSLFYWKDGSFKFHGNNLPINEVVTLKEDTANLVLEGCKQANCLEKIPIGIDLINSVIHAVEDKNDTESQFRFTPYESKILTFVKTGPKSVQEICDWSEYDEIETCKFLFFLLTHKVIRIENQSLLFPTPMPSPNQ</sequence>
<evidence type="ECO:0000313" key="2">
    <source>
        <dbReference type="EMBL" id="OGL42183.1"/>
    </source>
</evidence>
<reference evidence="2 3" key="1">
    <citation type="journal article" date="2016" name="Nat. Commun.">
        <title>Thousands of microbial genomes shed light on interconnected biogeochemical processes in an aquifer system.</title>
        <authorList>
            <person name="Anantharaman K."/>
            <person name="Brown C.T."/>
            <person name="Hug L.A."/>
            <person name="Sharon I."/>
            <person name="Castelle C.J."/>
            <person name="Probst A.J."/>
            <person name="Thomas B.C."/>
            <person name="Singh A."/>
            <person name="Wilkins M.J."/>
            <person name="Karaoz U."/>
            <person name="Brodie E.L."/>
            <person name="Williams K.H."/>
            <person name="Hubbard S.S."/>
            <person name="Banfield J.F."/>
        </authorList>
    </citation>
    <scope>NUCLEOTIDE SEQUENCE [LARGE SCALE GENOMIC DNA]</scope>
</reference>
<proteinExistence type="predicted"/>
<name>A0A1F7RKZ2_9BACT</name>
<dbReference type="EMBL" id="MGDD01000333">
    <property type="protein sequence ID" value="OGL42183.1"/>
    <property type="molecule type" value="Genomic_DNA"/>
</dbReference>
<dbReference type="InterPro" id="IPR025497">
    <property type="entry name" value="PatA-like_N"/>
</dbReference>
<protein>
    <recommendedName>
        <fullName evidence="1">PatA-like N-terminal domain-containing protein</fullName>
    </recommendedName>
</protein>
<dbReference type="Proteomes" id="UP000179266">
    <property type="component" value="Unassembled WGS sequence"/>
</dbReference>
<comment type="caution">
    <text evidence="2">The sequence shown here is derived from an EMBL/GenBank/DDBJ whole genome shotgun (WGS) entry which is preliminary data.</text>
</comment>
<dbReference type="AlphaFoldDB" id="A0A1F7RKZ2"/>
<dbReference type="InterPro" id="IPR037257">
    <property type="entry name" value="T2SS_E_N_sf"/>
</dbReference>
<organism evidence="2 3">
    <name type="scientific">Candidatus Schekmanbacteria bacterium RBG_13_48_7</name>
    <dbReference type="NCBI Taxonomy" id="1817878"/>
    <lineage>
        <taxon>Bacteria</taxon>
        <taxon>Candidatus Schekmaniibacteriota</taxon>
    </lineage>
</organism>